<gene>
    <name evidence="1" type="ORF">CRP01_41135</name>
</gene>
<protein>
    <submittedName>
        <fullName evidence="1">Uncharacterized protein</fullName>
    </submittedName>
</protein>
<sequence length="71" mass="7839">MPSLNGFIYQGTKSLVKHSEGYGKYFYHIRLQGKITTICASKAIYPNKESAEAAAVRKINSGELDDAKNTN</sequence>
<keyword evidence="2" id="KW-1185">Reference proteome</keyword>
<dbReference type="AlphaFoldDB" id="A0A2D0MWZ4"/>
<organism evidence="1 2">
    <name type="scientific">Flavilitoribacter nigricans (strain ATCC 23147 / DSM 23189 / NBRC 102662 / NCIMB 1420 / SS-2)</name>
    <name type="common">Lewinella nigricans</name>
    <dbReference type="NCBI Taxonomy" id="1122177"/>
    <lineage>
        <taxon>Bacteria</taxon>
        <taxon>Pseudomonadati</taxon>
        <taxon>Bacteroidota</taxon>
        <taxon>Saprospiria</taxon>
        <taxon>Saprospirales</taxon>
        <taxon>Lewinellaceae</taxon>
        <taxon>Flavilitoribacter</taxon>
    </lineage>
</organism>
<accession>A0A2D0MWZ4</accession>
<evidence type="ECO:0000313" key="2">
    <source>
        <dbReference type="Proteomes" id="UP000223913"/>
    </source>
</evidence>
<dbReference type="EMBL" id="PDUD01000085">
    <property type="protein sequence ID" value="PHN00668.1"/>
    <property type="molecule type" value="Genomic_DNA"/>
</dbReference>
<evidence type="ECO:0000313" key="1">
    <source>
        <dbReference type="EMBL" id="PHN00668.1"/>
    </source>
</evidence>
<proteinExistence type="predicted"/>
<dbReference type="Proteomes" id="UP000223913">
    <property type="component" value="Unassembled WGS sequence"/>
</dbReference>
<name>A0A2D0MWZ4_FLAN2</name>
<comment type="caution">
    <text evidence="1">The sequence shown here is derived from an EMBL/GenBank/DDBJ whole genome shotgun (WGS) entry which is preliminary data.</text>
</comment>
<reference evidence="1 2" key="1">
    <citation type="submission" date="2017-10" db="EMBL/GenBank/DDBJ databases">
        <title>The draft genome sequence of Lewinella nigricans NBRC 102662.</title>
        <authorList>
            <person name="Wang K."/>
        </authorList>
    </citation>
    <scope>NUCLEOTIDE SEQUENCE [LARGE SCALE GENOMIC DNA]</scope>
    <source>
        <strain evidence="1 2">NBRC 102662</strain>
    </source>
</reference>